<evidence type="ECO:0000259" key="11">
    <source>
        <dbReference type="PROSITE" id="PS50835"/>
    </source>
</evidence>
<dbReference type="InterPro" id="IPR007110">
    <property type="entry name" value="Ig-like_dom"/>
</dbReference>
<feature type="domain" description="Ig-like" evidence="11">
    <location>
        <begin position="940"/>
        <end position="1048"/>
    </location>
</feature>
<keyword evidence="8" id="KW-0393">Immunoglobulin domain</keyword>
<dbReference type="PROSITE" id="PS50835">
    <property type="entry name" value="IG_LIKE"/>
    <property type="match status" value="8"/>
</dbReference>
<sequence length="1130" mass="127033">MACSLSSMWGPTLLLWMGLLLHCEAKVHTEIQTGPLYRVEGSQLFISCNVSGFKDEMAEKIFEFRVIKPARPNFEINIISTGEEDFGYASHQRRVLQNDISLIHVNPNSARFQIQNLLKDDEGDYDCKIKNTESTFDGTYSAITTVKVIDNSLSVSSSESATSLNYNQGETLTLTCQASSNTIQHTHLSFTWYLHKDEQSDAQPIISLDRYFTLSPGQGFEQRYQEGDISLDKLGEATYQLKMAQLEVSDQGKIYCQAQEWIQDPDRSWYMISQSQAEAVTLTVKAREVTDMSSLEVRMAAEQTTLEEGEELQLSCSIDTQNMEARFFTVVWLWRNIELARIGPTGVLAVKPSYSSREKEGELRVTRIQNQKNELRLKPVRTADQGEYGCRAWLEERDSNGAFTQGTTKDSSPLLITISSAESELSVTMQDVPTSVISVIQREKLRLVCKVGGSEGRLSVIWQRKPIAQTDLLFTKVISLNQDGVMETAAAFESRKVRAMRQAADVFVFELDEVTPSDSGVYQCTVTELKTNGKTHSQSQSASVTVNTIESLVKVSLINRHSEVTMGENVELVCNVKGPPVPSTLSWSVQTKGSSLNTIVTLVSDGSISWSGNQHQYQVKVRKQKNLVMYSLIIIGASYREAGSYQCLVSVFLENVYKKLTPSNEVSVTVRNPENKLALSFSPKILQSVNTDIQMNCKVSSSSSPSSLYAVTWLYLQGSVNKTILSSDQYAVVTFGDRVEQNDKQRISMKRKMGLIFELTIRQARLTDRGLYQCKVEEWLQGPRGDWYSLPAKFAQTNLNITEPENDLILDNKQQELKAREGDEVELRCNSSSGASGLYYKVTWFYAPSTSLSMNSSLVELDHTGLLTYPQNQELMGLQGRLHLSRPTQNIFYLRIQRAHESDSGNFWCQVEQYQPDDEGRWNQKASKSSGPITLTVLGPDAKLSLDIKDVEMNISKAENFDIPCHITQQSSDKAQFQVTWFWKKGTEPKRPIFIVYRNSTLQAISRKDTLKFSHPLPNEFTLTVLKPGSEDSGLYFCEVEEWLPSLSHGWKVAKRESGHLNVTVYAEGNIQASSECTSATLIVPFVVIVAILLLVIFVLVLKICKSSEGKKLPPSLWVDQHLMKDKEEL</sequence>
<evidence type="ECO:0000256" key="10">
    <source>
        <dbReference type="SAM" id="SignalP"/>
    </source>
</evidence>
<name>A0A3Q3B4W4_KRYMA</name>
<feature type="chain" id="PRO_5018613739" evidence="10">
    <location>
        <begin position="26"/>
        <end position="1130"/>
    </location>
</feature>
<keyword evidence="5 9" id="KW-1133">Transmembrane helix</keyword>
<organism evidence="12 13">
    <name type="scientific">Kryptolebias marmoratus</name>
    <name type="common">Mangrove killifish</name>
    <name type="synonym">Rivulus marmoratus</name>
    <dbReference type="NCBI Taxonomy" id="37003"/>
    <lineage>
        <taxon>Eukaryota</taxon>
        <taxon>Metazoa</taxon>
        <taxon>Chordata</taxon>
        <taxon>Craniata</taxon>
        <taxon>Vertebrata</taxon>
        <taxon>Euteleostomi</taxon>
        <taxon>Actinopterygii</taxon>
        <taxon>Neopterygii</taxon>
        <taxon>Teleostei</taxon>
        <taxon>Neoteleostei</taxon>
        <taxon>Acanthomorphata</taxon>
        <taxon>Ovalentaria</taxon>
        <taxon>Atherinomorphae</taxon>
        <taxon>Cyprinodontiformes</taxon>
        <taxon>Rivulidae</taxon>
        <taxon>Kryptolebias</taxon>
    </lineage>
</organism>
<dbReference type="PANTHER" id="PTHR12207:SF25">
    <property type="entry name" value="IMMUNOGLOBULIN SUPERFAMILY MEMBER 2"/>
    <property type="match status" value="1"/>
</dbReference>
<dbReference type="Gene3D" id="2.60.40.10">
    <property type="entry name" value="Immunoglobulins"/>
    <property type="match status" value="8"/>
</dbReference>
<feature type="domain" description="Ig-like" evidence="11">
    <location>
        <begin position="151"/>
        <end position="283"/>
    </location>
</feature>
<evidence type="ECO:0000256" key="1">
    <source>
        <dbReference type="ARBA" id="ARBA00004479"/>
    </source>
</evidence>
<evidence type="ECO:0000256" key="6">
    <source>
        <dbReference type="ARBA" id="ARBA00023136"/>
    </source>
</evidence>
<feature type="domain" description="Ig-like" evidence="11">
    <location>
        <begin position="673"/>
        <end position="777"/>
    </location>
</feature>
<dbReference type="KEGG" id="kmr:108239718"/>
<evidence type="ECO:0000256" key="8">
    <source>
        <dbReference type="ARBA" id="ARBA00023319"/>
    </source>
</evidence>
<keyword evidence="3 10" id="KW-0732">Signal</keyword>
<accession>A0A3Q3B4W4</accession>
<proteinExistence type="predicted"/>
<dbReference type="Pfam" id="PF07686">
    <property type="entry name" value="V-set"/>
    <property type="match status" value="4"/>
</dbReference>
<feature type="domain" description="Ig-like" evidence="11">
    <location>
        <begin position="11"/>
        <end position="144"/>
    </location>
</feature>
<evidence type="ECO:0000256" key="9">
    <source>
        <dbReference type="SAM" id="Phobius"/>
    </source>
</evidence>
<dbReference type="FunFam" id="2.60.40.10:FF:000191">
    <property type="entry name" value="Immunoglobulin superfamily member 3"/>
    <property type="match status" value="1"/>
</dbReference>
<feature type="domain" description="Ig-like" evidence="11">
    <location>
        <begin position="550"/>
        <end position="669"/>
    </location>
</feature>
<dbReference type="SUPFAM" id="SSF48726">
    <property type="entry name" value="Immunoglobulin"/>
    <property type="match status" value="8"/>
</dbReference>
<evidence type="ECO:0000256" key="3">
    <source>
        <dbReference type="ARBA" id="ARBA00022729"/>
    </source>
</evidence>
<dbReference type="SMART" id="SM00408">
    <property type="entry name" value="IGc2"/>
    <property type="match status" value="5"/>
</dbReference>
<dbReference type="SMART" id="SM00409">
    <property type="entry name" value="IG"/>
    <property type="match status" value="8"/>
</dbReference>
<dbReference type="GO" id="GO:0016020">
    <property type="term" value="C:membrane"/>
    <property type="evidence" value="ECO:0007669"/>
    <property type="project" value="UniProtKB-SubCell"/>
</dbReference>
<dbReference type="SMART" id="SM00406">
    <property type="entry name" value="IGv"/>
    <property type="match status" value="6"/>
</dbReference>
<dbReference type="Ensembl" id="ENSKMAT00000024841.1">
    <property type="protein sequence ID" value="ENSKMAP00000024533.1"/>
    <property type="gene ID" value="ENSKMAG00000018184.1"/>
</dbReference>
<feature type="domain" description="Ig-like" evidence="11">
    <location>
        <begin position="804"/>
        <end position="934"/>
    </location>
</feature>
<evidence type="ECO:0000256" key="4">
    <source>
        <dbReference type="ARBA" id="ARBA00022737"/>
    </source>
</evidence>
<keyword evidence="13" id="KW-1185">Reference proteome</keyword>
<dbReference type="InterPro" id="IPR003598">
    <property type="entry name" value="Ig_sub2"/>
</dbReference>
<comment type="subcellular location">
    <subcellularLocation>
        <location evidence="1">Membrane</location>
        <topology evidence="1">Single-pass type I membrane protein</topology>
    </subcellularLocation>
</comment>
<dbReference type="InterPro" id="IPR051102">
    <property type="entry name" value="IgSF_V-set/TM_domain"/>
</dbReference>
<reference evidence="12" key="1">
    <citation type="submission" date="2025-08" db="UniProtKB">
        <authorList>
            <consortium name="Ensembl"/>
        </authorList>
    </citation>
    <scope>IDENTIFICATION</scope>
</reference>
<dbReference type="FunFam" id="2.60.40.10:FF:000491">
    <property type="entry name" value="Immunoglobulin superfamily, member 3"/>
    <property type="match status" value="1"/>
</dbReference>
<feature type="domain" description="Ig-like" evidence="11">
    <location>
        <begin position="413"/>
        <end position="545"/>
    </location>
</feature>
<protein>
    <submittedName>
        <fullName evidence="12">Immunoglobulin superfamily, member 3-like</fullName>
    </submittedName>
</protein>
<dbReference type="Proteomes" id="UP000264800">
    <property type="component" value="Unplaced"/>
</dbReference>
<feature type="transmembrane region" description="Helical" evidence="9">
    <location>
        <begin position="1082"/>
        <end position="1102"/>
    </location>
</feature>
<evidence type="ECO:0000313" key="12">
    <source>
        <dbReference type="Ensembl" id="ENSKMAP00000024533.1"/>
    </source>
</evidence>
<dbReference type="RefSeq" id="XP_017278106.1">
    <property type="nucleotide sequence ID" value="XM_017422617.3"/>
</dbReference>
<keyword evidence="6 9" id="KW-0472">Membrane</keyword>
<keyword evidence="7" id="KW-1015">Disulfide bond</keyword>
<dbReference type="InterPro" id="IPR013783">
    <property type="entry name" value="Ig-like_fold"/>
</dbReference>
<dbReference type="OMA" id="FWQKETE"/>
<dbReference type="InterPro" id="IPR003599">
    <property type="entry name" value="Ig_sub"/>
</dbReference>
<feature type="domain" description="Ig-like" evidence="11">
    <location>
        <begin position="295"/>
        <end position="392"/>
    </location>
</feature>
<dbReference type="InterPro" id="IPR013106">
    <property type="entry name" value="Ig_V-set"/>
</dbReference>
<feature type="signal peptide" evidence="10">
    <location>
        <begin position="1"/>
        <end position="25"/>
    </location>
</feature>
<dbReference type="AlphaFoldDB" id="A0A3Q3B4W4"/>
<dbReference type="GeneTree" id="ENSGT00940000155177"/>
<dbReference type="PANTHER" id="PTHR12207">
    <property type="entry name" value="V-SET AND TRANSMEMBRANE DOMAIN-CONTAINING PROTEIN"/>
    <property type="match status" value="1"/>
</dbReference>
<reference evidence="12" key="2">
    <citation type="submission" date="2025-09" db="UniProtKB">
        <authorList>
            <consortium name="Ensembl"/>
        </authorList>
    </citation>
    <scope>IDENTIFICATION</scope>
</reference>
<keyword evidence="2 9" id="KW-0812">Transmembrane</keyword>
<dbReference type="OrthoDB" id="9949420at2759"/>
<evidence type="ECO:0000256" key="5">
    <source>
        <dbReference type="ARBA" id="ARBA00022989"/>
    </source>
</evidence>
<evidence type="ECO:0000256" key="7">
    <source>
        <dbReference type="ARBA" id="ARBA00023157"/>
    </source>
</evidence>
<evidence type="ECO:0000313" key="13">
    <source>
        <dbReference type="Proteomes" id="UP000264800"/>
    </source>
</evidence>
<dbReference type="GeneID" id="108239718"/>
<keyword evidence="4" id="KW-0677">Repeat</keyword>
<dbReference type="InterPro" id="IPR036179">
    <property type="entry name" value="Ig-like_dom_sf"/>
</dbReference>
<evidence type="ECO:0000256" key="2">
    <source>
        <dbReference type="ARBA" id="ARBA00022692"/>
    </source>
</evidence>